<dbReference type="SUPFAM" id="SSF47170">
    <property type="entry name" value="Aspartate receptor, ligand-binding domain"/>
    <property type="match status" value="1"/>
</dbReference>
<dbReference type="PROSITE" id="PS50111">
    <property type="entry name" value="CHEMOTAXIS_TRANSDUC_2"/>
    <property type="match status" value="1"/>
</dbReference>
<dbReference type="PANTHER" id="PTHR43531:SF14">
    <property type="entry name" value="METHYL-ACCEPTING CHEMOTAXIS PROTEIN I-RELATED"/>
    <property type="match status" value="1"/>
</dbReference>
<feature type="region of interest" description="Disordered" evidence="12">
    <location>
        <begin position="312"/>
        <end position="332"/>
    </location>
</feature>
<dbReference type="SUPFAM" id="SSF58104">
    <property type="entry name" value="Methyl-accepting chemotaxis protein (MCP) signaling domain"/>
    <property type="match status" value="1"/>
</dbReference>
<evidence type="ECO:0000256" key="4">
    <source>
        <dbReference type="ARBA" id="ARBA00022500"/>
    </source>
</evidence>
<dbReference type="Gene3D" id="1.20.120.30">
    <property type="entry name" value="Aspartate receptor, ligand-binding domain"/>
    <property type="match status" value="1"/>
</dbReference>
<dbReference type="Pfam" id="PF02203">
    <property type="entry name" value="TarH"/>
    <property type="match status" value="1"/>
</dbReference>
<dbReference type="CDD" id="cd06225">
    <property type="entry name" value="HAMP"/>
    <property type="match status" value="1"/>
</dbReference>
<keyword evidence="4" id="KW-0145">Chemotaxis</keyword>
<evidence type="ECO:0000313" key="16">
    <source>
        <dbReference type="EMBL" id="VVD70024.1"/>
    </source>
</evidence>
<feature type="transmembrane region" description="Helical" evidence="13">
    <location>
        <begin position="219"/>
        <end position="238"/>
    </location>
</feature>
<feature type="compositionally biased region" description="Basic and acidic residues" evidence="12">
    <location>
        <begin position="312"/>
        <end position="324"/>
    </location>
</feature>
<evidence type="ECO:0000256" key="3">
    <source>
        <dbReference type="ARBA" id="ARBA00022481"/>
    </source>
</evidence>
<name>A0A5E4S657_9BURK</name>
<dbReference type="InterPro" id="IPR051310">
    <property type="entry name" value="MCP_chemotaxis"/>
</dbReference>
<keyword evidence="5" id="KW-0997">Cell inner membrane</keyword>
<dbReference type="AlphaFoldDB" id="A0A5E4S657"/>
<keyword evidence="2" id="KW-1003">Cell membrane</keyword>
<dbReference type="InterPro" id="IPR004090">
    <property type="entry name" value="Chemotax_Me-accpt_rcpt"/>
</dbReference>
<dbReference type="FunFam" id="1.10.287.950:FF:000001">
    <property type="entry name" value="Methyl-accepting chemotaxis sensory transducer"/>
    <property type="match status" value="1"/>
</dbReference>
<sequence length="574" mass="60798">MPCLALTDGRGGPQSPGAAWAFNPSINMYKNITIRASLTLVLGLLGALLVLASVLGLWALGSSNDSLSKMATEDTPALAELKGTGEQILRTRLSMATYASYVSLGANPEESDKVLKRGTQYIATSDALWNDYLKRPKEDAHEAELAKSADEKRKAFFEKVITPALNALKQGDVAGFHQIQARVAPAAYNGVDSLMRELQDIQVARQKARYDAAQQRYNVMRIAMGATLVFALLLALWGRAMLARAVLRPIREVIAYFERMAAGDLSQRIEQRTRNEMGQLFGALGRMRDGLASTVGTVRESTEAIHGSAREIADGNADLSRRTESQASSLEQTAASMEELTAVVKQNAENARAASQLAVTASETASRGGDVVQEVVTTMRDIAEASQKVSDILTVIDGIAFQTNILALNAAVEAARAGEQGRGFAVVAGEVRTLAQRSASAAKEIKGLIEASGNRVEVGTRLVERAGSTMAEVVQSVKRVTDIMGEISAASVEQSSGIEQVNMAVTQMDEMTQQNAALVEEASAAAAALETQAARLRESVALFRLSSHEASHAPSHSAGGTASVGAPGALALAA</sequence>
<keyword evidence="8 13" id="KW-0472">Membrane</keyword>
<evidence type="ECO:0000256" key="5">
    <source>
        <dbReference type="ARBA" id="ARBA00022519"/>
    </source>
</evidence>
<keyword evidence="3" id="KW-0488">Methylation</keyword>
<gene>
    <name evidence="16" type="ORF">PAQ31011_00550</name>
</gene>
<dbReference type="GO" id="GO:0007165">
    <property type="term" value="P:signal transduction"/>
    <property type="evidence" value="ECO:0007669"/>
    <property type="project" value="UniProtKB-KW"/>
</dbReference>
<evidence type="ECO:0000256" key="11">
    <source>
        <dbReference type="PROSITE-ProRule" id="PRU00284"/>
    </source>
</evidence>
<dbReference type="PRINTS" id="PR00260">
    <property type="entry name" value="CHEMTRNSDUCR"/>
</dbReference>
<dbReference type="InterPro" id="IPR003122">
    <property type="entry name" value="Tar_rcpt_lig-bd"/>
</dbReference>
<protein>
    <submittedName>
        <fullName evidence="16">Chemotaxis protein</fullName>
    </submittedName>
</protein>
<dbReference type="PANTHER" id="PTHR43531">
    <property type="entry name" value="PROTEIN ICFG"/>
    <property type="match status" value="1"/>
</dbReference>
<keyword evidence="9 11" id="KW-0807">Transducer</keyword>
<evidence type="ECO:0000313" key="17">
    <source>
        <dbReference type="Proteomes" id="UP000366819"/>
    </source>
</evidence>
<dbReference type="Gene3D" id="1.10.287.950">
    <property type="entry name" value="Methyl-accepting chemotaxis protein"/>
    <property type="match status" value="1"/>
</dbReference>
<dbReference type="InterPro" id="IPR035440">
    <property type="entry name" value="4HB_MCP_dom_sf"/>
</dbReference>
<evidence type="ECO:0000256" key="7">
    <source>
        <dbReference type="ARBA" id="ARBA00022989"/>
    </source>
</evidence>
<proteinExistence type="inferred from homology"/>
<keyword evidence="7 13" id="KW-1133">Transmembrane helix</keyword>
<dbReference type="SMART" id="SM00304">
    <property type="entry name" value="HAMP"/>
    <property type="match status" value="1"/>
</dbReference>
<dbReference type="EMBL" id="CABPSN010000001">
    <property type="protein sequence ID" value="VVD70024.1"/>
    <property type="molecule type" value="Genomic_DNA"/>
</dbReference>
<keyword evidence="6 13" id="KW-0812">Transmembrane</keyword>
<dbReference type="InterPro" id="IPR004089">
    <property type="entry name" value="MCPsignal_dom"/>
</dbReference>
<dbReference type="PROSITE" id="PS50885">
    <property type="entry name" value="HAMP"/>
    <property type="match status" value="1"/>
</dbReference>
<evidence type="ECO:0000259" key="15">
    <source>
        <dbReference type="PROSITE" id="PS50885"/>
    </source>
</evidence>
<feature type="domain" description="Methyl-accepting transducer" evidence="14">
    <location>
        <begin position="301"/>
        <end position="530"/>
    </location>
</feature>
<dbReference type="GO" id="GO:0004888">
    <property type="term" value="F:transmembrane signaling receptor activity"/>
    <property type="evidence" value="ECO:0007669"/>
    <property type="project" value="InterPro"/>
</dbReference>
<evidence type="ECO:0000256" key="9">
    <source>
        <dbReference type="ARBA" id="ARBA00023224"/>
    </source>
</evidence>
<reference evidence="16 17" key="1">
    <citation type="submission" date="2019-08" db="EMBL/GenBank/DDBJ databases">
        <authorList>
            <person name="Peeters C."/>
        </authorList>
    </citation>
    <scope>NUCLEOTIDE SEQUENCE [LARGE SCALE GENOMIC DNA]</scope>
    <source>
        <strain evidence="16 17">LMG 31011</strain>
    </source>
</reference>
<evidence type="ECO:0000256" key="6">
    <source>
        <dbReference type="ARBA" id="ARBA00022692"/>
    </source>
</evidence>
<organism evidence="16 17">
    <name type="scientific">Pandoraea aquatica</name>
    <dbReference type="NCBI Taxonomy" id="2508290"/>
    <lineage>
        <taxon>Bacteria</taxon>
        <taxon>Pseudomonadati</taxon>
        <taxon>Pseudomonadota</taxon>
        <taxon>Betaproteobacteria</taxon>
        <taxon>Burkholderiales</taxon>
        <taxon>Burkholderiaceae</taxon>
        <taxon>Pandoraea</taxon>
    </lineage>
</organism>
<evidence type="ECO:0000256" key="1">
    <source>
        <dbReference type="ARBA" id="ARBA00004429"/>
    </source>
</evidence>
<evidence type="ECO:0000259" key="14">
    <source>
        <dbReference type="PROSITE" id="PS50111"/>
    </source>
</evidence>
<evidence type="ECO:0000256" key="12">
    <source>
        <dbReference type="SAM" id="MobiDB-lite"/>
    </source>
</evidence>
<feature type="transmembrane region" description="Helical" evidence="13">
    <location>
        <begin position="38"/>
        <end position="60"/>
    </location>
</feature>
<dbReference type="SMART" id="SM00283">
    <property type="entry name" value="MA"/>
    <property type="match status" value="1"/>
</dbReference>
<dbReference type="InterPro" id="IPR003660">
    <property type="entry name" value="HAMP_dom"/>
</dbReference>
<evidence type="ECO:0000256" key="2">
    <source>
        <dbReference type="ARBA" id="ARBA00022475"/>
    </source>
</evidence>
<keyword evidence="17" id="KW-1185">Reference proteome</keyword>
<feature type="domain" description="HAMP" evidence="15">
    <location>
        <begin position="244"/>
        <end position="296"/>
    </location>
</feature>
<dbReference type="CDD" id="cd11386">
    <property type="entry name" value="MCP_signal"/>
    <property type="match status" value="1"/>
</dbReference>
<evidence type="ECO:0000256" key="10">
    <source>
        <dbReference type="ARBA" id="ARBA00029447"/>
    </source>
</evidence>
<accession>A0A5E4S657</accession>
<dbReference type="Pfam" id="PF00015">
    <property type="entry name" value="MCPsignal"/>
    <property type="match status" value="1"/>
</dbReference>
<dbReference type="GO" id="GO:0005886">
    <property type="term" value="C:plasma membrane"/>
    <property type="evidence" value="ECO:0007669"/>
    <property type="project" value="UniProtKB-SubCell"/>
</dbReference>
<evidence type="ECO:0000256" key="13">
    <source>
        <dbReference type="SAM" id="Phobius"/>
    </source>
</evidence>
<comment type="similarity">
    <text evidence="10">Belongs to the methyl-accepting chemotaxis (MCP) protein family.</text>
</comment>
<dbReference type="Pfam" id="PF00672">
    <property type="entry name" value="HAMP"/>
    <property type="match status" value="1"/>
</dbReference>
<evidence type="ECO:0000256" key="8">
    <source>
        <dbReference type="ARBA" id="ARBA00023136"/>
    </source>
</evidence>
<dbReference type="GO" id="GO:0006935">
    <property type="term" value="P:chemotaxis"/>
    <property type="evidence" value="ECO:0007669"/>
    <property type="project" value="UniProtKB-KW"/>
</dbReference>
<dbReference type="Proteomes" id="UP000366819">
    <property type="component" value="Unassembled WGS sequence"/>
</dbReference>
<comment type="subcellular location">
    <subcellularLocation>
        <location evidence="1">Cell inner membrane</location>
        <topology evidence="1">Multi-pass membrane protein</topology>
    </subcellularLocation>
</comment>